<dbReference type="Pfam" id="PF20469">
    <property type="entry name" value="OLD-like_TOPRIM"/>
    <property type="match status" value="1"/>
</dbReference>
<dbReference type="InterPro" id="IPR051396">
    <property type="entry name" value="Bact_Antivir_Def_Nuclease"/>
</dbReference>
<dbReference type="PANTHER" id="PTHR43581:SF4">
    <property type="entry name" value="ATP_GTP PHOSPHATASE"/>
    <property type="match status" value="1"/>
</dbReference>
<dbReference type="Proteomes" id="UP000035720">
    <property type="component" value="Unassembled WGS sequence"/>
</dbReference>
<proteinExistence type="predicted"/>
<organism evidence="2 3">
    <name type="scientific">Nostocoides jenkinsii Ben 74</name>
    <dbReference type="NCBI Taxonomy" id="1193518"/>
    <lineage>
        <taxon>Bacteria</taxon>
        <taxon>Bacillati</taxon>
        <taxon>Actinomycetota</taxon>
        <taxon>Actinomycetes</taxon>
        <taxon>Micrococcales</taxon>
        <taxon>Intrasporangiaceae</taxon>
        <taxon>Nostocoides</taxon>
    </lineage>
</organism>
<dbReference type="RefSeq" id="WP_084733636.1">
    <property type="nucleotide sequence ID" value="NZ_HF571038.1"/>
</dbReference>
<dbReference type="STRING" id="1193518.BN13_420005"/>
<dbReference type="AlphaFoldDB" id="A0A077M8C6"/>
<dbReference type="Pfam" id="PF13304">
    <property type="entry name" value="AAA_21"/>
    <property type="match status" value="1"/>
</dbReference>
<gene>
    <name evidence="2" type="ORF">BN13_420005</name>
</gene>
<dbReference type="SMART" id="SM00382">
    <property type="entry name" value="AAA"/>
    <property type="match status" value="1"/>
</dbReference>
<protein>
    <recommendedName>
        <fullName evidence="1">AAA+ ATPase domain-containing protein</fullName>
    </recommendedName>
</protein>
<evidence type="ECO:0000313" key="3">
    <source>
        <dbReference type="Proteomes" id="UP000035720"/>
    </source>
</evidence>
<accession>A0A077M8C6</accession>
<feature type="domain" description="AAA+ ATPase" evidence="1">
    <location>
        <begin position="30"/>
        <end position="327"/>
    </location>
</feature>
<dbReference type="GO" id="GO:0005524">
    <property type="term" value="F:ATP binding"/>
    <property type="evidence" value="ECO:0007669"/>
    <property type="project" value="InterPro"/>
</dbReference>
<keyword evidence="3" id="KW-1185">Reference proteome</keyword>
<dbReference type="InterPro" id="IPR034139">
    <property type="entry name" value="TOPRIM_OLD"/>
</dbReference>
<dbReference type="GO" id="GO:0016887">
    <property type="term" value="F:ATP hydrolysis activity"/>
    <property type="evidence" value="ECO:0007669"/>
    <property type="project" value="InterPro"/>
</dbReference>
<evidence type="ECO:0000259" key="1">
    <source>
        <dbReference type="SMART" id="SM00382"/>
    </source>
</evidence>
<dbReference type="InterPro" id="IPR003593">
    <property type="entry name" value="AAA+_ATPase"/>
</dbReference>
<dbReference type="OrthoDB" id="3237462at2"/>
<dbReference type="SUPFAM" id="SSF52540">
    <property type="entry name" value="P-loop containing nucleoside triphosphate hydrolases"/>
    <property type="match status" value="1"/>
</dbReference>
<dbReference type="Gene3D" id="3.40.50.300">
    <property type="entry name" value="P-loop containing nucleotide triphosphate hydrolases"/>
    <property type="match status" value="2"/>
</dbReference>
<dbReference type="InterPro" id="IPR003959">
    <property type="entry name" value="ATPase_AAA_core"/>
</dbReference>
<reference evidence="2 3" key="1">
    <citation type="journal article" date="2013" name="ISME J.">
        <title>A metabolic model for members of the genus Tetrasphaera involved in enhanced biological phosphorus removal.</title>
        <authorList>
            <person name="Kristiansen R."/>
            <person name="Nguyen H.T.T."/>
            <person name="Saunders A.M."/>
            <person name="Nielsen J.L."/>
            <person name="Wimmer R."/>
            <person name="Le V.Q."/>
            <person name="McIlroy S.J."/>
            <person name="Petrovski S."/>
            <person name="Seviour R.J."/>
            <person name="Calteau A."/>
            <person name="Nielsen K.L."/>
            <person name="Nielsen P.H."/>
        </authorList>
    </citation>
    <scope>NUCLEOTIDE SEQUENCE [LARGE SCALE GENOMIC DNA]</scope>
    <source>
        <strain evidence="2 3">Ben 74</strain>
    </source>
</reference>
<sequence length="580" mass="64553">MKAGGENVQARVTRLRIEKFRAIGRADIELGETVALVGQNGSGKSTVLRALNAFFNFEEERADFESGRHAFTRTSQAVIEVTMTGLGGADVPASQPGAGEVRARLKFKKAPVWELLVKGKWITAPQNLHEELGKHISFALVPVRRDHEVAHDPSRGLLARAVEEWVTRNRQRDRMSPQVAKMGKSLQKGSLQGLEKQLRQVAPLDGPFQFALSYSVPPDYRLLLQNLELTVSEGGQPFPLSDSGSGTQSMAVFALYSSLAKLRGVTFILGFEEPEQNLHPQAQKQLMRRLTEVNLQVVFTTHSPTIVDALDHEHVVLCRRIGGKRRDLEVELAQIGSGFFTAHGLDRDKYYKFHRRRNSEFLFADFVVVTESPIDAAVVSQLLTDAGEDMESLGMSVISLDGVESIDYMFFLLRGLGIQSAYVVDKDYFLHYRGPERSTSLDTQGYPQYSPNPKPGTLLEELFPKATARGNVLKNLHGNHSAAMQLLRGVGFFCFRYSLEVDLVAAREPRERLFHHCKIGVGARTERELLVNYSKKIKSQEALLKAVSGLPATSLPNSYKSLRRELPNMARAARVKTGSP</sequence>
<dbReference type="InterPro" id="IPR027417">
    <property type="entry name" value="P-loop_NTPase"/>
</dbReference>
<evidence type="ECO:0000313" key="2">
    <source>
        <dbReference type="EMBL" id="CCI53551.1"/>
    </source>
</evidence>
<comment type="caution">
    <text evidence="2">The sequence shown here is derived from an EMBL/GenBank/DDBJ whole genome shotgun (WGS) entry which is preliminary data.</text>
</comment>
<dbReference type="PANTHER" id="PTHR43581">
    <property type="entry name" value="ATP/GTP PHOSPHATASE"/>
    <property type="match status" value="1"/>
</dbReference>
<dbReference type="EMBL" id="CAJC01000153">
    <property type="protein sequence ID" value="CCI53551.1"/>
    <property type="molecule type" value="Genomic_DNA"/>
</dbReference>
<name>A0A077M8C6_9MICO</name>